<dbReference type="InterPro" id="IPR006571">
    <property type="entry name" value="TLDc_dom"/>
</dbReference>
<gene>
    <name evidence="6" type="ORF">EIN_253240</name>
</gene>
<dbReference type="Proteomes" id="UP000014680">
    <property type="component" value="Unassembled WGS sequence"/>
</dbReference>
<dbReference type="GeneID" id="14893995"/>
<name>A0A0A1UES0_ENTIV</name>
<dbReference type="OrthoDB" id="26679at2759"/>
<organism evidence="6 7">
    <name type="scientific">Entamoeba invadens IP1</name>
    <dbReference type="NCBI Taxonomy" id="370355"/>
    <lineage>
        <taxon>Eukaryota</taxon>
        <taxon>Amoebozoa</taxon>
        <taxon>Evosea</taxon>
        <taxon>Archamoebae</taxon>
        <taxon>Mastigamoebida</taxon>
        <taxon>Entamoebidae</taxon>
        <taxon>Entamoeba</taxon>
    </lineage>
</organism>
<dbReference type="VEuPathDB" id="AmoebaDB:EIN_253240"/>
<dbReference type="PROSITE" id="PS51886">
    <property type="entry name" value="TLDC"/>
    <property type="match status" value="1"/>
</dbReference>
<comment type="similarity">
    <text evidence="2">Belongs to the OXR1 family.</text>
</comment>
<keyword evidence="7" id="KW-1185">Reference proteome</keyword>
<accession>A0A0A1UES0</accession>
<dbReference type="PANTHER" id="PTHR23354">
    <property type="entry name" value="NUCLEOLAR PROTEIN 7/ESTROGEN RECEPTOR COACTIVATOR-RELATED"/>
    <property type="match status" value="1"/>
</dbReference>
<evidence type="ECO:0000259" key="5">
    <source>
        <dbReference type="PROSITE" id="PS51886"/>
    </source>
</evidence>
<evidence type="ECO:0000313" key="7">
    <source>
        <dbReference type="Proteomes" id="UP000014680"/>
    </source>
</evidence>
<evidence type="ECO:0000256" key="2">
    <source>
        <dbReference type="ARBA" id="ARBA00009540"/>
    </source>
</evidence>
<evidence type="ECO:0000256" key="4">
    <source>
        <dbReference type="ARBA" id="ARBA00040604"/>
    </source>
</evidence>
<keyword evidence="3" id="KW-0496">Mitochondrion</keyword>
<protein>
    <recommendedName>
        <fullName evidence="4">Oxidation resistance protein 1</fullName>
    </recommendedName>
</protein>
<dbReference type="GO" id="GO:0005739">
    <property type="term" value="C:mitochondrion"/>
    <property type="evidence" value="ECO:0007669"/>
    <property type="project" value="UniProtKB-SubCell"/>
</dbReference>
<evidence type="ECO:0000256" key="1">
    <source>
        <dbReference type="ARBA" id="ARBA00004173"/>
    </source>
</evidence>
<dbReference type="Pfam" id="PF07534">
    <property type="entry name" value="TLD"/>
    <property type="match status" value="1"/>
</dbReference>
<dbReference type="AlphaFoldDB" id="A0A0A1UES0"/>
<dbReference type="InterPro" id="IPR035925">
    <property type="entry name" value="BSD_dom_sf"/>
</dbReference>
<dbReference type="SMART" id="SM00584">
    <property type="entry name" value="TLDc"/>
    <property type="match status" value="1"/>
</dbReference>
<dbReference type="EMBL" id="KB206169">
    <property type="protein sequence ID" value="ELP95060.1"/>
    <property type="molecule type" value="Genomic_DNA"/>
</dbReference>
<dbReference type="RefSeq" id="XP_004261831.1">
    <property type="nucleotide sequence ID" value="XM_004261783.1"/>
</dbReference>
<dbReference type="KEGG" id="eiv:EIN_253240"/>
<proteinExistence type="inferred from homology"/>
<dbReference type="OMA" id="NVEYRIC"/>
<dbReference type="SUPFAM" id="SSF140383">
    <property type="entry name" value="BSD domain-like"/>
    <property type="match status" value="1"/>
</dbReference>
<feature type="domain" description="TLDc" evidence="5">
    <location>
        <begin position="413"/>
        <end position="570"/>
    </location>
</feature>
<evidence type="ECO:0000256" key="3">
    <source>
        <dbReference type="ARBA" id="ARBA00023128"/>
    </source>
</evidence>
<comment type="subcellular location">
    <subcellularLocation>
        <location evidence="1">Mitochondrion</location>
    </subcellularLocation>
</comment>
<reference evidence="6 7" key="1">
    <citation type="submission" date="2012-10" db="EMBL/GenBank/DDBJ databases">
        <authorList>
            <person name="Zafar N."/>
            <person name="Inman J."/>
            <person name="Hall N."/>
            <person name="Lorenzi H."/>
            <person name="Caler E."/>
        </authorList>
    </citation>
    <scope>NUCLEOTIDE SEQUENCE [LARGE SCALE GENOMIC DNA]</scope>
    <source>
        <strain evidence="6 7">IP1</strain>
    </source>
</reference>
<dbReference type="PANTHER" id="PTHR23354:SF62">
    <property type="entry name" value="MUSTARD, ISOFORM V"/>
    <property type="match status" value="1"/>
</dbReference>
<sequence>MESQRFLNPFSSRTHIFLLNFQELDNTIQKIEAQMVYSQPYPTPLELMSVTPLSKVQLKHISFVLAKYENVHLALLQLVPSVFQEESHFWARYFKLLFVLSKREKDFQKFIHTRIVEDPTPQLQHVFYLKRFLLNTENNWGRIPTTSGIPFLATASNCYEVLLRDNSLTSTLINLFIKDGEKPDKLRHGLLSKNANENVEYRICDFMHTLYETFYVDLSFVQPLVSTLLEVYDFERTYLICQSFLLRMLYLGIYPLDCIQFDCLMLTLNSVLEENFPCFVKNLNDHGVDVSTMFEDILNSLCLPLAKNINLDNKMLLLGSLLIYGYPLVINVIINTLRFCDSFPMPDNTVFIDAFTNNFEKIIQRSWCNELPQHLQFHYFISINPKFKYHSFFDTPVSFYHLQCVSPSVLPNDMLSVDQASTLNMFLPTRIAFTDLEVIYSSTTDGFSLRNLYYKCVARYPLVVLIKAEGKIFGGYVPDELSICSKYRSTGETFLFSLTDKVKYSSTSNNNYFLLTDASKFSFGGGNGVSSLSLDRDLYGVNYRTPTYNNEPFLKCSTFIPSRVEVWSCTFPSSVPSSGVSSVSTSVSSSARTSIDMESY</sequence>
<evidence type="ECO:0000313" key="6">
    <source>
        <dbReference type="EMBL" id="ELP95060.1"/>
    </source>
</evidence>